<dbReference type="RefSeq" id="WP_106455842.1">
    <property type="nucleotide sequence ID" value="NZ_PXOH01000004.1"/>
</dbReference>
<dbReference type="OrthoDB" id="9799912at2"/>
<protein>
    <submittedName>
        <fullName evidence="1">Type II toxin-antitoxin system HigB family toxin</fullName>
    </submittedName>
</protein>
<dbReference type="GO" id="GO:0003723">
    <property type="term" value="F:RNA binding"/>
    <property type="evidence" value="ECO:0007669"/>
    <property type="project" value="InterPro"/>
</dbReference>
<dbReference type="Proteomes" id="UP000239001">
    <property type="component" value="Unassembled WGS sequence"/>
</dbReference>
<reference evidence="1 2" key="2">
    <citation type="submission" date="2018-03" db="EMBL/GenBank/DDBJ databases">
        <authorList>
            <person name="Keele B.F."/>
        </authorList>
    </citation>
    <scope>NUCLEOTIDE SEQUENCE [LARGE SCALE GENOMIC DNA]</scope>
    <source>
        <strain evidence="1 2">CCALA 016</strain>
    </source>
</reference>
<sequence>MELIGKYQLRKDAAKYGDTQRTIEAWIKVVEAAEWSNITQVRKTYPSADFVKGKTVFNIKGNSYRLITVIDYSLKFIVYETFLTHADYDKYQF</sequence>
<gene>
    <name evidence="1" type="ORF">C7H19_05265</name>
</gene>
<reference evidence="1 2" key="1">
    <citation type="submission" date="2018-03" db="EMBL/GenBank/DDBJ databases">
        <title>The ancient ancestry and fast evolution of plastids.</title>
        <authorList>
            <person name="Moore K.R."/>
            <person name="Magnabosco C."/>
            <person name="Momper L."/>
            <person name="Gold D.A."/>
            <person name="Bosak T."/>
            <person name="Fournier G.P."/>
        </authorList>
    </citation>
    <scope>NUCLEOTIDE SEQUENCE [LARGE SCALE GENOMIC DNA]</scope>
    <source>
        <strain evidence="1 2">CCALA 016</strain>
    </source>
</reference>
<name>A0A2T1M1B9_9CHRO</name>
<dbReference type="Pfam" id="PF09907">
    <property type="entry name" value="HigB_toxin"/>
    <property type="match status" value="1"/>
</dbReference>
<dbReference type="InterPro" id="IPR018669">
    <property type="entry name" value="Toxin_HigB"/>
</dbReference>
<evidence type="ECO:0000313" key="1">
    <source>
        <dbReference type="EMBL" id="PSF38399.1"/>
    </source>
</evidence>
<organism evidence="1 2">
    <name type="scientific">Aphanothece hegewaldii CCALA 016</name>
    <dbReference type="NCBI Taxonomy" id="2107694"/>
    <lineage>
        <taxon>Bacteria</taxon>
        <taxon>Bacillati</taxon>
        <taxon>Cyanobacteriota</taxon>
        <taxon>Cyanophyceae</taxon>
        <taxon>Oscillatoriophycideae</taxon>
        <taxon>Chroococcales</taxon>
        <taxon>Aphanothecaceae</taxon>
        <taxon>Aphanothece</taxon>
    </lineage>
</organism>
<comment type="caution">
    <text evidence="1">The sequence shown here is derived from an EMBL/GenBank/DDBJ whole genome shotgun (WGS) entry which is preliminary data.</text>
</comment>
<dbReference type="GO" id="GO:0004519">
    <property type="term" value="F:endonuclease activity"/>
    <property type="evidence" value="ECO:0007669"/>
    <property type="project" value="InterPro"/>
</dbReference>
<dbReference type="EMBL" id="PXOH01000004">
    <property type="protein sequence ID" value="PSF38399.1"/>
    <property type="molecule type" value="Genomic_DNA"/>
</dbReference>
<accession>A0A2T1M1B9</accession>
<evidence type="ECO:0000313" key="2">
    <source>
        <dbReference type="Proteomes" id="UP000239001"/>
    </source>
</evidence>
<dbReference type="GO" id="GO:0110001">
    <property type="term" value="C:toxin-antitoxin complex"/>
    <property type="evidence" value="ECO:0007669"/>
    <property type="project" value="InterPro"/>
</dbReference>
<dbReference type="AlphaFoldDB" id="A0A2T1M1B9"/>
<proteinExistence type="predicted"/>
<keyword evidence="2" id="KW-1185">Reference proteome</keyword>